<name>A0A8X6RBK9_TRICX</name>
<reference evidence="1" key="1">
    <citation type="submission" date="2020-08" db="EMBL/GenBank/DDBJ databases">
        <title>Multicomponent nature underlies the extraordinary mechanical properties of spider dragline silk.</title>
        <authorList>
            <person name="Kono N."/>
            <person name="Nakamura H."/>
            <person name="Mori M."/>
            <person name="Yoshida Y."/>
            <person name="Ohtoshi R."/>
            <person name="Malay A.D."/>
            <person name="Moran D.A.P."/>
            <person name="Tomita M."/>
            <person name="Numata K."/>
            <person name="Arakawa K."/>
        </authorList>
    </citation>
    <scope>NUCLEOTIDE SEQUENCE</scope>
</reference>
<dbReference type="Proteomes" id="UP000887159">
    <property type="component" value="Unassembled WGS sequence"/>
</dbReference>
<evidence type="ECO:0000313" key="1">
    <source>
        <dbReference type="EMBL" id="GFX87375.1"/>
    </source>
</evidence>
<comment type="caution">
    <text evidence="1">The sequence shown here is derived from an EMBL/GenBank/DDBJ whole genome shotgun (WGS) entry which is preliminary data.</text>
</comment>
<protein>
    <submittedName>
        <fullName evidence="1">Uncharacterized protein</fullName>
    </submittedName>
</protein>
<dbReference type="EMBL" id="BMAU01021033">
    <property type="protein sequence ID" value="GFX87375.1"/>
    <property type="molecule type" value="Genomic_DNA"/>
</dbReference>
<organism evidence="1 2">
    <name type="scientific">Trichonephila clavipes</name>
    <name type="common">Golden silk orbweaver</name>
    <name type="synonym">Nephila clavipes</name>
    <dbReference type="NCBI Taxonomy" id="2585209"/>
    <lineage>
        <taxon>Eukaryota</taxon>
        <taxon>Metazoa</taxon>
        <taxon>Ecdysozoa</taxon>
        <taxon>Arthropoda</taxon>
        <taxon>Chelicerata</taxon>
        <taxon>Arachnida</taxon>
        <taxon>Araneae</taxon>
        <taxon>Araneomorphae</taxon>
        <taxon>Entelegynae</taxon>
        <taxon>Araneoidea</taxon>
        <taxon>Nephilidae</taxon>
        <taxon>Trichonephila</taxon>
    </lineage>
</organism>
<evidence type="ECO:0000313" key="2">
    <source>
        <dbReference type="Proteomes" id="UP000887159"/>
    </source>
</evidence>
<sequence>MRFRVMDDPISYELRVISIATGMFVKSYSPKSFPFFKASLELPFSKIMHAHMLQKLFETSVQPNTCNFFLSLPIHRICHLLSTYGMRLVGVLPVIRVLLQKTNFCSTYKQYGEQSSSSRHSISVGIPTTSYSSTYCSAWWLHQLY</sequence>
<keyword evidence="2" id="KW-1185">Reference proteome</keyword>
<gene>
    <name evidence="1" type="primary">NCL1_45926</name>
    <name evidence="1" type="ORF">TNCV_3369451</name>
</gene>
<dbReference type="AlphaFoldDB" id="A0A8X6RBK9"/>
<proteinExistence type="predicted"/>
<accession>A0A8X6RBK9</accession>